<gene>
    <name evidence="2" type="ORF">KDH_27210</name>
</gene>
<name>A0ABQ6FS74_9CHLR</name>
<dbReference type="Pfam" id="PF25873">
    <property type="entry name" value="WHD_MalT"/>
    <property type="match status" value="1"/>
</dbReference>
<protein>
    <recommendedName>
        <fullName evidence="1">MalT-like winged helix domain-containing protein</fullName>
    </recommendedName>
</protein>
<evidence type="ECO:0000313" key="2">
    <source>
        <dbReference type="EMBL" id="GLV55877.1"/>
    </source>
</evidence>
<feature type="domain" description="MalT-like winged helix" evidence="1">
    <location>
        <begin position="340"/>
        <end position="425"/>
    </location>
</feature>
<reference evidence="2 3" key="1">
    <citation type="submission" date="2023-02" db="EMBL/GenBank/DDBJ databases">
        <title>Dictyobacter halimunensis sp. nov., a new member of the class Ktedonobacteria from forest soil in a geothermal area.</title>
        <authorList>
            <person name="Rachmania M.K."/>
            <person name="Ningsih F."/>
            <person name="Sakai Y."/>
            <person name="Yabe S."/>
            <person name="Yokota A."/>
            <person name="Sjamsuridzal W."/>
        </authorList>
    </citation>
    <scope>NUCLEOTIDE SEQUENCE [LARGE SCALE GENOMIC DNA]</scope>
    <source>
        <strain evidence="2 3">S3.2.2.5</strain>
    </source>
</reference>
<dbReference type="EMBL" id="BSRI01000001">
    <property type="protein sequence ID" value="GLV55877.1"/>
    <property type="molecule type" value="Genomic_DNA"/>
</dbReference>
<dbReference type="InterPro" id="IPR011990">
    <property type="entry name" value="TPR-like_helical_dom_sf"/>
</dbReference>
<keyword evidence="3" id="KW-1185">Reference proteome</keyword>
<comment type="caution">
    <text evidence="2">The sequence shown here is derived from an EMBL/GenBank/DDBJ whole genome shotgun (WGS) entry which is preliminary data.</text>
</comment>
<dbReference type="SUPFAM" id="SSF52540">
    <property type="entry name" value="P-loop containing nucleoside triphosphate hydrolases"/>
    <property type="match status" value="1"/>
</dbReference>
<evidence type="ECO:0000313" key="3">
    <source>
        <dbReference type="Proteomes" id="UP001344906"/>
    </source>
</evidence>
<organism evidence="2 3">
    <name type="scientific">Dictyobacter halimunensis</name>
    <dbReference type="NCBI Taxonomy" id="3026934"/>
    <lineage>
        <taxon>Bacteria</taxon>
        <taxon>Bacillati</taxon>
        <taxon>Chloroflexota</taxon>
        <taxon>Ktedonobacteria</taxon>
        <taxon>Ktedonobacterales</taxon>
        <taxon>Dictyobacteraceae</taxon>
        <taxon>Dictyobacter</taxon>
    </lineage>
</organism>
<dbReference type="Gene3D" id="3.40.50.300">
    <property type="entry name" value="P-loop containing nucleotide triphosphate hydrolases"/>
    <property type="match status" value="1"/>
</dbReference>
<sequence length="741" mass="84613">MKEARPRGSSYWYAYRRQAGRTHKRYLGPSAKLTFAHLEQTARELTHLSSPPPLVLESRGVQSWELRSPLLRAKLSPPRLPSWLVERSRLLRELDAVRAYPLTLVSASAGSGKTTLISAWVAATQSRETRGGKAQDTQSPQRAFAWLSLDAQDREPTRFWTSVIAALRTSLPTVGQTAFALLHAPEPPPLATILTNLLSELEQSNQDIILILDDYHVISESSISEAMLFFLERLPATVHLVLTTRSDPALPLSRWRMRGQLFELRDQDLRFSQAEVASFLLQGMDLPLSEEEVEILETRTEGWIAGLQLAALSLRKHEDRSAFVQDFAGSHRYLLDYVQQDILVDLPAPLQEFLQQTAILLRMNAALCQAVTAGSSLQASQQMLEKLERANLFVVPLDDERQWYRYHDLFREVLLVRLHANHPELIPQLHQRAARFYEAQGELREAITHALAATDYLFAVRLMEQAAPTFLLNGEAHAMYSWIVALPDSILWHSAQLALIVTLRLLESLHSVTDAVYNETRTQVEQTLARLEEMLGCQDARVGSSEGEETDTLIELTTIRRRLRLLRAWIETRAILKGGEKERLSALAREVEECGQDEEICWSMIAYSIKFWRVEVFQREGALLLPWLLEVKQQALKAGDWLARVRVGEWLAFAYLRAGQWQHVERECLAGLAFVEQGDGRTAWAGYLHYFLSCAYYAWNRLDKAADAVRHMLRIAHDWQQVDLLIIGYSFWRRSEWPVAI</sequence>
<dbReference type="InterPro" id="IPR059106">
    <property type="entry name" value="WHD_MalT"/>
</dbReference>
<dbReference type="InterPro" id="IPR027417">
    <property type="entry name" value="P-loop_NTPase"/>
</dbReference>
<proteinExistence type="predicted"/>
<dbReference type="Gene3D" id="1.25.40.10">
    <property type="entry name" value="Tetratricopeptide repeat domain"/>
    <property type="match status" value="1"/>
</dbReference>
<evidence type="ECO:0000259" key="1">
    <source>
        <dbReference type="Pfam" id="PF25873"/>
    </source>
</evidence>
<accession>A0ABQ6FS74</accession>
<dbReference type="Proteomes" id="UP001344906">
    <property type="component" value="Unassembled WGS sequence"/>
</dbReference>